<dbReference type="InterPro" id="IPR005130">
    <property type="entry name" value="Ser_deHydtase-like_asu"/>
</dbReference>
<dbReference type="Proteomes" id="UP000634206">
    <property type="component" value="Unassembled WGS sequence"/>
</dbReference>
<dbReference type="GO" id="GO:0003941">
    <property type="term" value="F:L-serine ammonia-lyase activity"/>
    <property type="evidence" value="ECO:0007669"/>
    <property type="project" value="UniProtKB-EC"/>
</dbReference>
<accession>A0AAE2SBU5</accession>
<evidence type="ECO:0000256" key="6">
    <source>
        <dbReference type="ARBA" id="ARBA00022485"/>
    </source>
</evidence>
<evidence type="ECO:0000256" key="3">
    <source>
        <dbReference type="ARBA" id="ARBA00008636"/>
    </source>
</evidence>
<reference evidence="13" key="1">
    <citation type="submission" date="2021-01" db="EMBL/GenBank/DDBJ databases">
        <title>Modified the classification status of verrucomicrobia.</title>
        <authorList>
            <person name="Feng X."/>
        </authorList>
    </citation>
    <scope>NUCLEOTIDE SEQUENCE</scope>
    <source>
        <strain evidence="13">5K15</strain>
    </source>
</reference>
<comment type="caution">
    <text evidence="13">The sequence shown here is derived from an EMBL/GenBank/DDBJ whole genome shotgun (WGS) entry which is preliminary data.</text>
</comment>
<comment type="catalytic activity">
    <reaction evidence="11">
        <text>L-serine = pyruvate + NH4(+)</text>
        <dbReference type="Rhea" id="RHEA:19169"/>
        <dbReference type="ChEBI" id="CHEBI:15361"/>
        <dbReference type="ChEBI" id="CHEBI:28938"/>
        <dbReference type="ChEBI" id="CHEBI:33384"/>
        <dbReference type="EC" id="4.3.1.17"/>
    </reaction>
</comment>
<dbReference type="GO" id="GO:0046872">
    <property type="term" value="F:metal ion binding"/>
    <property type="evidence" value="ECO:0007669"/>
    <property type="project" value="UniProtKB-KW"/>
</dbReference>
<dbReference type="AlphaFoldDB" id="A0AAE2SBU5"/>
<evidence type="ECO:0000256" key="2">
    <source>
        <dbReference type="ARBA" id="ARBA00004742"/>
    </source>
</evidence>
<evidence type="ECO:0000313" key="14">
    <source>
        <dbReference type="Proteomes" id="UP000634206"/>
    </source>
</evidence>
<keyword evidence="8" id="KW-0408">Iron</keyword>
<keyword evidence="14" id="KW-1185">Reference proteome</keyword>
<evidence type="ECO:0000256" key="11">
    <source>
        <dbReference type="ARBA" id="ARBA00049406"/>
    </source>
</evidence>
<comment type="pathway">
    <text evidence="2">Carbohydrate biosynthesis; gluconeogenesis.</text>
</comment>
<sequence length="525" mass="55076">MIVSIFNDVIGPVMRGPSSSHCAAALRIGRLGRELMDGVFTDVLVEFDRNGSLPNTHDTQGSDMGLFGGLMGWEAEDARLPGSMQSFLDTGVRVGIETVDAGDPHPNTYRLTFRNDQETHTLRAISTGGGMMEVIDLDGFTVSMFGDCHETLLWTDQSAEEVIAALDGQVDAHDVILHQANGRQMIEVKAAAFIDDSVIATLPGITSVKHLSPVLPVMSAKDTSVPFTSCAEMLEYDAGKGTPLWRLAVDYEMQRGGLTEEEVIAKMVKIVRIVRQSISEGISGTEYDDRVLGHQCGKFDELMREGKLLDGGALNRIILYVTALMEVKSSMGVIVAAPTAGACAALPGAVVAMGESMGADEEEMAKALLASGIIGSFIATRWTFAAEVGGCQAEGGSAACMAAAAMVTLAGGPLNQAVAAASMAFQSMIGLICDPVANRVEVPCLGKNVMAASNALAAANMALAGYDPVIPLDEVIDTAKHVATQMPREVRCTNLGGLSITPTAIALEEKLAARRATACGSGCGC</sequence>
<keyword evidence="9" id="KW-0411">Iron-sulfur</keyword>
<evidence type="ECO:0000256" key="1">
    <source>
        <dbReference type="ARBA" id="ARBA00001966"/>
    </source>
</evidence>
<organism evidence="13 14">
    <name type="scientific">Oceaniferula flava</name>
    <dbReference type="NCBI Taxonomy" id="2800421"/>
    <lineage>
        <taxon>Bacteria</taxon>
        <taxon>Pseudomonadati</taxon>
        <taxon>Verrucomicrobiota</taxon>
        <taxon>Verrucomicrobiia</taxon>
        <taxon>Verrucomicrobiales</taxon>
        <taxon>Verrucomicrobiaceae</taxon>
        <taxon>Oceaniferula</taxon>
    </lineage>
</organism>
<evidence type="ECO:0000313" key="13">
    <source>
        <dbReference type="EMBL" id="MBK1854884.1"/>
    </source>
</evidence>
<dbReference type="PANTHER" id="PTHR30182">
    <property type="entry name" value="L-SERINE DEHYDRATASE"/>
    <property type="match status" value="1"/>
</dbReference>
<keyword evidence="5" id="KW-0312">Gluconeogenesis</keyword>
<dbReference type="GO" id="GO:0051539">
    <property type="term" value="F:4 iron, 4 sulfur cluster binding"/>
    <property type="evidence" value="ECO:0007669"/>
    <property type="project" value="UniProtKB-KW"/>
</dbReference>
<proteinExistence type="inferred from homology"/>
<dbReference type="EC" id="4.3.1.17" evidence="4"/>
<evidence type="ECO:0000259" key="12">
    <source>
        <dbReference type="Pfam" id="PF03313"/>
    </source>
</evidence>
<evidence type="ECO:0000256" key="5">
    <source>
        <dbReference type="ARBA" id="ARBA00022432"/>
    </source>
</evidence>
<dbReference type="SUPFAM" id="SSF143548">
    <property type="entry name" value="Serine metabolism enzymes domain"/>
    <property type="match status" value="1"/>
</dbReference>
<keyword evidence="7" id="KW-0479">Metal-binding</keyword>
<dbReference type="EMBL" id="JAENIG010000004">
    <property type="protein sequence ID" value="MBK1854884.1"/>
    <property type="molecule type" value="Genomic_DNA"/>
</dbReference>
<evidence type="ECO:0000256" key="10">
    <source>
        <dbReference type="ARBA" id="ARBA00023239"/>
    </source>
</evidence>
<keyword evidence="6" id="KW-0004">4Fe-4S</keyword>
<dbReference type="GO" id="GO:0006094">
    <property type="term" value="P:gluconeogenesis"/>
    <property type="evidence" value="ECO:0007669"/>
    <property type="project" value="UniProtKB-KW"/>
</dbReference>
<evidence type="ECO:0000256" key="8">
    <source>
        <dbReference type="ARBA" id="ARBA00023004"/>
    </source>
</evidence>
<keyword evidence="10" id="KW-0456">Lyase</keyword>
<dbReference type="InterPro" id="IPR051318">
    <property type="entry name" value="Fe-S_L-Ser"/>
</dbReference>
<evidence type="ECO:0000256" key="9">
    <source>
        <dbReference type="ARBA" id="ARBA00023014"/>
    </source>
</evidence>
<dbReference type="InterPro" id="IPR029009">
    <property type="entry name" value="ASB_dom_sf"/>
</dbReference>
<comment type="cofactor">
    <cofactor evidence="1">
        <name>[4Fe-4S] cluster</name>
        <dbReference type="ChEBI" id="CHEBI:49883"/>
    </cofactor>
</comment>
<name>A0AAE2SBU5_9BACT</name>
<dbReference type="Pfam" id="PF03313">
    <property type="entry name" value="SDH_alpha"/>
    <property type="match status" value="1"/>
</dbReference>
<feature type="domain" description="Serine dehydratase-like alpha subunit" evidence="12">
    <location>
        <begin position="241"/>
        <end position="498"/>
    </location>
</feature>
<gene>
    <name evidence="13" type="ORF">JIN83_07920</name>
</gene>
<protein>
    <recommendedName>
        <fullName evidence="4">L-serine ammonia-lyase</fullName>
        <ecNumber evidence="4">4.3.1.17</ecNumber>
    </recommendedName>
</protein>
<evidence type="ECO:0000256" key="7">
    <source>
        <dbReference type="ARBA" id="ARBA00022723"/>
    </source>
</evidence>
<evidence type="ECO:0000256" key="4">
    <source>
        <dbReference type="ARBA" id="ARBA00012093"/>
    </source>
</evidence>
<dbReference type="Gene3D" id="3.30.1330.90">
    <property type="entry name" value="D-3-phosphoglycerate dehydrogenase, domain 3"/>
    <property type="match status" value="1"/>
</dbReference>
<dbReference type="RefSeq" id="WP_309489494.1">
    <property type="nucleotide sequence ID" value="NZ_JAENIG010000004.1"/>
</dbReference>
<comment type="similarity">
    <text evidence="3">Belongs to the iron-sulfur dependent L-serine dehydratase family.</text>
</comment>
<dbReference type="PANTHER" id="PTHR30182:SF1">
    <property type="entry name" value="L-SERINE DEHYDRATASE 1"/>
    <property type="match status" value="1"/>
</dbReference>